<keyword evidence="18" id="KW-1185">Reference proteome</keyword>
<dbReference type="EC" id="2.7.11.1" evidence="2"/>
<comment type="catalytic activity">
    <reaction evidence="13">
        <text>L-threonyl-[protein] + ATP = O-phospho-L-threonyl-[protein] + ADP + H(+)</text>
        <dbReference type="Rhea" id="RHEA:46608"/>
        <dbReference type="Rhea" id="RHEA-COMP:11060"/>
        <dbReference type="Rhea" id="RHEA-COMP:11605"/>
        <dbReference type="ChEBI" id="CHEBI:15378"/>
        <dbReference type="ChEBI" id="CHEBI:30013"/>
        <dbReference type="ChEBI" id="CHEBI:30616"/>
        <dbReference type="ChEBI" id="CHEBI:61977"/>
        <dbReference type="ChEBI" id="CHEBI:456216"/>
        <dbReference type="EC" id="2.7.11.1"/>
    </reaction>
    <physiologicalReaction direction="left-to-right" evidence="13">
        <dbReference type="Rhea" id="RHEA:46609"/>
    </physiologicalReaction>
</comment>
<keyword evidence="6" id="KW-0677">Repeat</keyword>
<evidence type="ECO:0000256" key="5">
    <source>
        <dbReference type="ARBA" id="ARBA00022679"/>
    </source>
</evidence>
<keyword evidence="3 17" id="KW-0723">Serine/threonine-protein kinase</keyword>
<dbReference type="PROSITE" id="PS50077">
    <property type="entry name" value="HEAT_REPEAT"/>
    <property type="match status" value="1"/>
</dbReference>
<dbReference type="GO" id="GO:0004674">
    <property type="term" value="F:protein serine/threonine kinase activity"/>
    <property type="evidence" value="ECO:0007669"/>
    <property type="project" value="UniProtKB-KW"/>
</dbReference>
<dbReference type="InterPro" id="IPR008271">
    <property type="entry name" value="Ser/Thr_kinase_AS"/>
</dbReference>
<dbReference type="InterPro" id="IPR036322">
    <property type="entry name" value="WD40_repeat_dom_sf"/>
</dbReference>
<reference evidence="17 18" key="1">
    <citation type="submission" date="2020-05" db="EMBL/GenBank/DDBJ databases">
        <authorList>
            <person name="Casaregola S."/>
            <person name="Devillers H."/>
            <person name="Grondin C."/>
        </authorList>
    </citation>
    <scope>NUCLEOTIDE SEQUENCE [LARGE SCALE GENOMIC DNA]</scope>
    <source>
        <strain evidence="17 18">CLIB 1767</strain>
    </source>
</reference>
<evidence type="ECO:0000256" key="2">
    <source>
        <dbReference type="ARBA" id="ARBA00012513"/>
    </source>
</evidence>
<evidence type="ECO:0000313" key="18">
    <source>
        <dbReference type="Proteomes" id="UP000644660"/>
    </source>
</evidence>
<dbReference type="SUPFAM" id="SSF56112">
    <property type="entry name" value="Protein kinase-like (PK-like)"/>
    <property type="match status" value="1"/>
</dbReference>
<keyword evidence="5" id="KW-0808">Transferase</keyword>
<dbReference type="InterPro" id="IPR045162">
    <property type="entry name" value="Vps15-like"/>
</dbReference>
<proteinExistence type="predicted"/>
<keyword evidence="9 17" id="KW-0418">Kinase</keyword>
<dbReference type="GO" id="GO:0010008">
    <property type="term" value="C:endosome membrane"/>
    <property type="evidence" value="ECO:0007669"/>
    <property type="project" value="UniProtKB-SubCell"/>
</dbReference>
<evidence type="ECO:0000256" key="1">
    <source>
        <dbReference type="ARBA" id="ARBA00004455"/>
    </source>
</evidence>
<comment type="catalytic activity">
    <reaction evidence="14">
        <text>L-seryl-[protein] + ATP = O-phospho-L-seryl-[protein] + ADP + H(+)</text>
        <dbReference type="Rhea" id="RHEA:17989"/>
        <dbReference type="Rhea" id="RHEA-COMP:9863"/>
        <dbReference type="Rhea" id="RHEA-COMP:11604"/>
        <dbReference type="ChEBI" id="CHEBI:15378"/>
        <dbReference type="ChEBI" id="CHEBI:29999"/>
        <dbReference type="ChEBI" id="CHEBI:30616"/>
        <dbReference type="ChEBI" id="CHEBI:83421"/>
        <dbReference type="ChEBI" id="CHEBI:456216"/>
        <dbReference type="EC" id="2.7.11.1"/>
    </reaction>
    <physiologicalReaction direction="left-to-right" evidence="14">
        <dbReference type="Rhea" id="RHEA:17990"/>
    </physiologicalReaction>
</comment>
<feature type="domain" description="Protein kinase" evidence="16">
    <location>
        <begin position="27"/>
        <end position="299"/>
    </location>
</feature>
<dbReference type="PANTHER" id="PTHR17583:SF0">
    <property type="entry name" value="PHOSPHOINOSITIDE 3-KINASE REGULATORY SUBUNIT 4"/>
    <property type="match status" value="1"/>
</dbReference>
<evidence type="ECO:0000256" key="14">
    <source>
        <dbReference type="ARBA" id="ARBA00048977"/>
    </source>
</evidence>
<dbReference type="Gene3D" id="1.10.510.10">
    <property type="entry name" value="Transferase(Phosphotransferase) domain 1"/>
    <property type="match status" value="1"/>
</dbReference>
<evidence type="ECO:0000256" key="8">
    <source>
        <dbReference type="ARBA" id="ARBA00022753"/>
    </source>
</evidence>
<dbReference type="EMBL" id="CAEFZW010000010">
    <property type="protein sequence ID" value="CAB4256634.1"/>
    <property type="molecule type" value="Genomic_DNA"/>
</dbReference>
<dbReference type="GeneID" id="64859723"/>
<dbReference type="GO" id="GO:0005794">
    <property type="term" value="C:Golgi apparatus"/>
    <property type="evidence" value="ECO:0007669"/>
    <property type="project" value="UniProtKB-SubCell"/>
</dbReference>
<comment type="caution">
    <text evidence="17">The sequence shown here is derived from an EMBL/GenBank/DDBJ whole genome shotgun (WGS) entry which is preliminary data.</text>
</comment>
<evidence type="ECO:0000256" key="3">
    <source>
        <dbReference type="ARBA" id="ARBA00022527"/>
    </source>
</evidence>
<evidence type="ECO:0000256" key="10">
    <source>
        <dbReference type="ARBA" id="ARBA00022840"/>
    </source>
</evidence>
<dbReference type="OrthoDB" id="242910at2759"/>
<dbReference type="GO" id="GO:0005770">
    <property type="term" value="C:late endosome"/>
    <property type="evidence" value="ECO:0007669"/>
    <property type="project" value="TreeGrafter"/>
</dbReference>
<dbReference type="InterPro" id="IPR016024">
    <property type="entry name" value="ARM-type_fold"/>
</dbReference>
<dbReference type="RefSeq" id="XP_041408478.1">
    <property type="nucleotide sequence ID" value="XM_041552544.1"/>
</dbReference>
<protein>
    <recommendedName>
        <fullName evidence="2">non-specific serine/threonine protein kinase</fullName>
        <ecNumber evidence="2">2.7.11.1</ecNumber>
    </recommendedName>
</protein>
<dbReference type="GO" id="GO:0016236">
    <property type="term" value="P:macroautophagy"/>
    <property type="evidence" value="ECO:0007669"/>
    <property type="project" value="InterPro"/>
</dbReference>
<dbReference type="GO" id="GO:0034271">
    <property type="term" value="C:phosphatidylinositol 3-kinase complex, class III, type I"/>
    <property type="evidence" value="ECO:0007669"/>
    <property type="project" value="TreeGrafter"/>
</dbReference>
<dbReference type="GO" id="GO:0006623">
    <property type="term" value="P:protein targeting to vacuole"/>
    <property type="evidence" value="ECO:0007669"/>
    <property type="project" value="TreeGrafter"/>
</dbReference>
<dbReference type="SUPFAM" id="SSF48371">
    <property type="entry name" value="ARM repeat"/>
    <property type="match status" value="1"/>
</dbReference>
<keyword evidence="4" id="KW-0853">WD repeat</keyword>
<keyword evidence="7" id="KW-0547">Nucleotide-binding</keyword>
<evidence type="ECO:0000256" key="12">
    <source>
        <dbReference type="ARBA" id="ARBA00037864"/>
    </source>
</evidence>
<dbReference type="InterPro" id="IPR011989">
    <property type="entry name" value="ARM-like"/>
</dbReference>
<evidence type="ECO:0000256" key="15">
    <source>
        <dbReference type="PROSITE-ProRule" id="PRU00103"/>
    </source>
</evidence>
<accession>A0A8H2VJV4</accession>
<dbReference type="Proteomes" id="UP000644660">
    <property type="component" value="Unassembled WGS sequence"/>
</dbReference>
<dbReference type="InterPro" id="IPR000719">
    <property type="entry name" value="Prot_kinase_dom"/>
</dbReference>
<feature type="repeat" description="HEAT" evidence="15">
    <location>
        <begin position="608"/>
        <end position="646"/>
    </location>
</feature>
<organism evidence="17 18">
    <name type="scientific">Maudiozyma barnettii</name>
    <dbReference type="NCBI Taxonomy" id="61262"/>
    <lineage>
        <taxon>Eukaryota</taxon>
        <taxon>Fungi</taxon>
        <taxon>Dikarya</taxon>
        <taxon>Ascomycota</taxon>
        <taxon>Saccharomycotina</taxon>
        <taxon>Saccharomycetes</taxon>
        <taxon>Saccharomycetales</taxon>
        <taxon>Saccharomycetaceae</taxon>
        <taxon>Maudiozyma</taxon>
    </lineage>
</organism>
<evidence type="ECO:0000256" key="4">
    <source>
        <dbReference type="ARBA" id="ARBA00022574"/>
    </source>
</evidence>
<sequence length="1453" mass="166666">MGVQLSILAQSSPSIGIFSYIDVLEDVHYIAQLNSSRFLKTCKAVDPNGEIIIKVFVKPREGYSLTSTVETLNNESMLLGQLPNVLNYSKIIESNRAGYLIRQHLRRNLYDRLSSRPYLHEIESKFIAFQLLQALNDIHKLNIVHTDIKTENIMVNSWNWIALTDFAAHVKPIYLPEDNPGEFSFYFDTSKRRNCYIAPERFNTQLYNDSEKRYQPSKEMDIFSAGCCIAELFSEGIPIFNLSQLFKYKTQEYNVSEYLNEHFPQNEQLKELIMDMIQLDPSKRLSTIQLLAKYRGTFFPDYFYTFTYDYFRTLASMVTSIPSTGSLTEMCLLEDKQNVYNNSLLKVYNDFGTICTSLDFPIITDESKLSKKKLQSNVFSSQYIKIGCHIYVQLKSFDSYRNIQPVHEECALLFVSYLSRTLRNLTSNSNKIKCLELLAAFSQFISDDNKIDRVIPYYETCFEEENNQMIQALSLQCINQVLTKVEQVNKLNENVFVDYLLPRIKRLLNRSKDHLYVRMVLANLIGNFVSLVSKFREISIMSSLNSNEQDNDEDILMNNKYNGRLMQQMEDIIILLLTDSSVWVKISLLDNVLSLCKYLGKEKTNDIILSHLITYLNDRNPMLRMALVEAISGIAILLGPVTFEQYILPLLIQTLTDSEELVMTATLETLHDLCKTGLVNQVNTFTVANEISPLLLHPNYSIRQFSLLTLFEISQQLSKPDLYCNLYPIIRPYFGFEVEFDLDVMLDSCKPPISRTIFNLLCSWSLRASNSLFWKQVMSKEIDAFGKPTSTFITKDYIPKNYGLNNSALRNDKNTDDRPNIFVKSFDNSEIPLTTEDKLWIDKFKTLGMKDTDLWKLLCLRSYVLRTKNKPNEKSQLGLHDIDENLDKKYSSIGITNVMPHNVFYDIKFIEQEEDDSIELPLSESDNTQQQLMEQSLRTKESIPTIVNMNGSLILRNKPSAITTPNLRNIYVQLEPNRTHNQVHKPYSNLKSDDCRFTIPEYVVSNSYEGDVESIERFLKSIDISPNLSDYKEFGIISNTVKKDEKSMTSLQGKPICTISKNIRNSIVSVCVSSGSRNPYMVTSSLQGIISVYSMRNIVNRETYEPELFFNCKATLTNMIMLQGFDTFVVATTDGFVRFFRILQYDPLHESRQSTYIKEIRKFHMSGKPNNCGPKVVTDGEEHVIKMGEYMTEDKAYLICLTNRSRIFYFDIRRLDNMNFIDIPVSHGGITTFCTNKESNILIIGTTKGIIDIWDLRLNILVNSWTFDNSCIIKEIHLMPQLGKNIILILGGSSNGILSVWNYAKAQCRLIVALPGRSPSIERFQPFTKKLESLKYNTDNISTTVSTVHTQGTTIIFSNNKTSDVFMLDLSNTNHSKVLLGPNKSGYIFGGRKGTINTTIVSIQHASDTGEMSSPKNNLLNVENMVTIIETVQKQDKLYLLVGDSLGIINVYE</sequence>
<dbReference type="FunFam" id="1.10.510.10:FF:000497">
    <property type="entry name" value="Phosphoinositide 3-kinase regulatory subunit"/>
    <property type="match status" value="1"/>
</dbReference>
<dbReference type="CDD" id="cd13980">
    <property type="entry name" value="STKc_Vps15"/>
    <property type="match status" value="1"/>
</dbReference>
<dbReference type="GO" id="GO:0071561">
    <property type="term" value="C:nucleus-vacuole junction"/>
    <property type="evidence" value="ECO:0007669"/>
    <property type="project" value="TreeGrafter"/>
</dbReference>
<name>A0A8H2VJV4_9SACH</name>
<dbReference type="Pfam" id="PF22956">
    <property type="entry name" value="VPS15-like_hel"/>
    <property type="match status" value="1"/>
</dbReference>
<dbReference type="InterPro" id="IPR055231">
    <property type="entry name" value="2AA_helical"/>
</dbReference>
<keyword evidence="8" id="KW-0967">Endosome</keyword>
<keyword evidence="11" id="KW-0072">Autophagy</keyword>
<dbReference type="Gene3D" id="1.25.10.10">
    <property type="entry name" value="Leucine-rich Repeat Variant"/>
    <property type="match status" value="1"/>
</dbReference>
<evidence type="ECO:0000256" key="7">
    <source>
        <dbReference type="ARBA" id="ARBA00022741"/>
    </source>
</evidence>
<dbReference type="Pfam" id="PF00069">
    <property type="entry name" value="Pkinase"/>
    <property type="match status" value="1"/>
</dbReference>
<gene>
    <name evidence="17" type="ORF">KABA2_10S03696</name>
</gene>
<evidence type="ECO:0000256" key="11">
    <source>
        <dbReference type="ARBA" id="ARBA00023006"/>
    </source>
</evidence>
<evidence type="ECO:0000256" key="6">
    <source>
        <dbReference type="ARBA" id="ARBA00022737"/>
    </source>
</evidence>
<dbReference type="GO" id="GO:0005524">
    <property type="term" value="F:ATP binding"/>
    <property type="evidence" value="ECO:0007669"/>
    <property type="project" value="UniProtKB-KW"/>
</dbReference>
<dbReference type="SUPFAM" id="SSF50978">
    <property type="entry name" value="WD40 repeat-like"/>
    <property type="match status" value="1"/>
</dbReference>
<keyword evidence="10" id="KW-0067">ATP-binding</keyword>
<dbReference type="GO" id="GO:0034272">
    <property type="term" value="C:phosphatidylinositol 3-kinase complex, class III, type II"/>
    <property type="evidence" value="ECO:0007669"/>
    <property type="project" value="TreeGrafter"/>
</dbReference>
<dbReference type="SMART" id="SM00220">
    <property type="entry name" value="S_TKc"/>
    <property type="match status" value="1"/>
</dbReference>
<evidence type="ECO:0000256" key="9">
    <source>
        <dbReference type="ARBA" id="ARBA00022777"/>
    </source>
</evidence>
<dbReference type="InterPro" id="IPR021133">
    <property type="entry name" value="HEAT_type_2"/>
</dbReference>
<dbReference type="Gene3D" id="2.130.10.10">
    <property type="entry name" value="YVTN repeat-like/Quinoprotein amine dehydrogenase"/>
    <property type="match status" value="1"/>
</dbReference>
<dbReference type="GO" id="GO:0045324">
    <property type="term" value="P:late endosome to vacuole transport"/>
    <property type="evidence" value="ECO:0007669"/>
    <property type="project" value="InterPro"/>
</dbReference>
<dbReference type="PROSITE" id="PS00108">
    <property type="entry name" value="PROTEIN_KINASE_ST"/>
    <property type="match status" value="1"/>
</dbReference>
<evidence type="ECO:0000313" key="17">
    <source>
        <dbReference type="EMBL" id="CAB4256634.1"/>
    </source>
</evidence>
<dbReference type="PROSITE" id="PS50011">
    <property type="entry name" value="PROTEIN_KINASE_DOM"/>
    <property type="match status" value="1"/>
</dbReference>
<evidence type="ECO:0000256" key="13">
    <source>
        <dbReference type="ARBA" id="ARBA00048659"/>
    </source>
</evidence>
<evidence type="ECO:0000259" key="16">
    <source>
        <dbReference type="PROSITE" id="PS50011"/>
    </source>
</evidence>
<comment type="subcellular location">
    <subcellularLocation>
        <location evidence="1">Endosome membrane</location>
        <topology evidence="1">Lipid-anchor</topology>
    </subcellularLocation>
    <subcellularLocation>
        <location evidence="12">Golgi apparatus</location>
        <location evidence="12">trans-Golgi network membrane</location>
        <topology evidence="12">Lipid-anchor</topology>
    </subcellularLocation>
</comment>
<dbReference type="InterPro" id="IPR011009">
    <property type="entry name" value="Kinase-like_dom_sf"/>
</dbReference>
<dbReference type="PANTHER" id="PTHR17583">
    <property type="entry name" value="PHOSPHOINOSITIDE 3-KINASE REGULATORY SUBUNIT 4"/>
    <property type="match status" value="1"/>
</dbReference>
<dbReference type="InterPro" id="IPR015943">
    <property type="entry name" value="WD40/YVTN_repeat-like_dom_sf"/>
</dbReference>